<dbReference type="PANTHER" id="PTHR11228">
    <property type="entry name" value="RADICAL SAM DOMAIN PROTEIN"/>
    <property type="match status" value="1"/>
</dbReference>
<gene>
    <name evidence="1" type="ORF">COY87_00915</name>
</gene>
<name>A0A2M7QKJ3_9BACT</name>
<dbReference type="InterPro" id="IPR013785">
    <property type="entry name" value="Aldolase_TIM"/>
</dbReference>
<evidence type="ECO:0008006" key="3">
    <source>
        <dbReference type="Google" id="ProtNLM"/>
    </source>
</evidence>
<comment type="caution">
    <text evidence="1">The sequence shown here is derived from an EMBL/GenBank/DDBJ whole genome shotgun (WGS) entry which is preliminary data.</text>
</comment>
<dbReference type="InterPro" id="IPR050377">
    <property type="entry name" value="Radical_SAM_PqqE_MftC-like"/>
</dbReference>
<dbReference type="AlphaFoldDB" id="A0A2M7QKJ3"/>
<dbReference type="Proteomes" id="UP000229401">
    <property type="component" value="Unassembled WGS sequence"/>
</dbReference>
<sequence>MEKRQFIDPNIVARLRPKYGDKPMAWVPGSTPPDLTQAMIELGFTAPEMPTLDEIFRYPRTAAEAYLTRTCALNCDGCSVPDYIRWAREDRLDDGVWEEKMWDLARRGLLAVKFIGGEVGGLRSLPNVAKAAVDAGMKVSIFTDGVPFITDPSKLDTIMNATGGKVTWMTSTDFLPPTHAMQREAGQNEDTARVFKAMQGYDFIKLIRERGGIVVAHMMLHKSNAGIITNLYEEVVGRGAMFSIGTMQVAAHLYQGRKPEGYTNALSLEDQDLIARQMGELIRTEQRSIAKGNFRSLANSEAHLGTMHTVGITQHIGCANVLGPPAVFPIMPDGAARHCPVVQTYDQVRACPGCAYAVFRDGDERWGRYLITTDEYKSSTGSPFPSLFYPTADNNFLQGTYGRNT</sequence>
<protein>
    <recommendedName>
        <fullName evidence="3">Radical SAM core domain-containing protein</fullName>
    </recommendedName>
</protein>
<dbReference type="Gene3D" id="3.20.20.70">
    <property type="entry name" value="Aldolase class I"/>
    <property type="match status" value="1"/>
</dbReference>
<dbReference type="PANTHER" id="PTHR11228:SF7">
    <property type="entry name" value="PQQA PEPTIDE CYCLASE"/>
    <property type="match status" value="1"/>
</dbReference>
<reference evidence="2" key="1">
    <citation type="submission" date="2017-09" db="EMBL/GenBank/DDBJ databases">
        <title>Depth-based differentiation of microbial function through sediment-hosted aquifers and enrichment of novel symbionts in the deep terrestrial subsurface.</title>
        <authorList>
            <person name="Probst A.J."/>
            <person name="Ladd B."/>
            <person name="Jarett J.K."/>
            <person name="Geller-Mcgrath D.E."/>
            <person name="Sieber C.M.K."/>
            <person name="Emerson J.B."/>
            <person name="Anantharaman K."/>
            <person name="Thomas B.C."/>
            <person name="Malmstrom R."/>
            <person name="Stieglmeier M."/>
            <person name="Klingl A."/>
            <person name="Woyke T."/>
            <person name="Ryan C.M."/>
            <person name="Banfield J.F."/>
        </authorList>
    </citation>
    <scope>NUCLEOTIDE SEQUENCE [LARGE SCALE GENOMIC DNA]</scope>
</reference>
<dbReference type="EMBL" id="PFLI01000030">
    <property type="protein sequence ID" value="PIY72451.1"/>
    <property type="molecule type" value="Genomic_DNA"/>
</dbReference>
<accession>A0A2M7QKJ3</accession>
<proteinExistence type="predicted"/>
<organism evidence="1 2">
    <name type="scientific">Candidatus Roizmanbacteria bacterium CG_4_10_14_0_8_um_filter_33_9</name>
    <dbReference type="NCBI Taxonomy" id="1974826"/>
    <lineage>
        <taxon>Bacteria</taxon>
        <taxon>Candidatus Roizmaniibacteriota</taxon>
    </lineage>
</organism>
<dbReference type="SUPFAM" id="SSF102114">
    <property type="entry name" value="Radical SAM enzymes"/>
    <property type="match status" value="1"/>
</dbReference>
<dbReference type="InterPro" id="IPR058240">
    <property type="entry name" value="rSAM_sf"/>
</dbReference>
<evidence type="ECO:0000313" key="2">
    <source>
        <dbReference type="Proteomes" id="UP000229401"/>
    </source>
</evidence>
<evidence type="ECO:0000313" key="1">
    <source>
        <dbReference type="EMBL" id="PIY72451.1"/>
    </source>
</evidence>